<accession>A0ABM1NIQ1</accession>
<dbReference type="SUPFAM" id="SSF47391">
    <property type="entry name" value="Dimerization-anchoring domain of cAMP-dependent PK regulatory subunit"/>
    <property type="match status" value="1"/>
</dbReference>
<name>A0ABM1NIQ1_NICVS</name>
<dbReference type="GeneID" id="108569601"/>
<proteinExistence type="predicted"/>
<dbReference type="PANTHER" id="PTHR15505:SF4">
    <property type="entry name" value="RIIA DOMAIN-CONTAINING PROTEIN 1"/>
    <property type="match status" value="1"/>
</dbReference>
<dbReference type="Proteomes" id="UP000695000">
    <property type="component" value="Unplaced"/>
</dbReference>
<dbReference type="Pfam" id="PF21772">
    <property type="entry name" value="CATIP_N"/>
    <property type="match status" value="1"/>
</dbReference>
<gene>
    <name evidence="3" type="primary">LOC108569601</name>
</gene>
<dbReference type="RefSeq" id="XP_017786701.1">
    <property type="nucleotide sequence ID" value="XM_017931212.1"/>
</dbReference>
<sequence length="372" mass="43079">MYEALTFRENLIISRLEQNGAPTAVGGICVNVEMVRGEQPLERRMEDFELKLMRILDADGEADHMVGGSMLERPRLSEEDETGGANGGIADGITYNKLLVHVASQFDVDGVNAGSNITSWVDRNMHTVEELRREFVNDVNYNEKSLYMGLKKKWYYVKHTSSMETLDERKLYSLRKAKNYISEGANIILLRYLAFTKYFGRFELACAYINGDLCRNIYDCFGAESAMVNDCRLDVYRVKRTIIEECGLEHVCVSVLTLQGQLIKQEWEDCDYVMHVNPHARLTNEKPPGNQELLLKDYWLEDMQMLSAYLDQQNICLMKNKSYMIDHPELQEIISDYVNEILMLRPNNILEFTLNYFGIFDEANLPRNDYIR</sequence>
<evidence type="ECO:0000313" key="3">
    <source>
        <dbReference type="RefSeq" id="XP_017786701.1"/>
    </source>
</evidence>
<keyword evidence="2" id="KW-1185">Reference proteome</keyword>
<dbReference type="InterPro" id="IPR048777">
    <property type="entry name" value="CATIP_N"/>
</dbReference>
<evidence type="ECO:0000259" key="1">
    <source>
        <dbReference type="Pfam" id="PF21772"/>
    </source>
</evidence>
<evidence type="ECO:0000313" key="2">
    <source>
        <dbReference type="Proteomes" id="UP000695000"/>
    </source>
</evidence>
<dbReference type="PANTHER" id="PTHR15505">
    <property type="entry name" value="RIIA DOMAIN-CONTAINING PROTEIN 1"/>
    <property type="match status" value="1"/>
</dbReference>
<feature type="domain" description="Ciliogenesis-associated TTC17-interacting protein N-terminal" evidence="1">
    <location>
        <begin position="96"/>
        <end position="264"/>
    </location>
</feature>
<protein>
    <submittedName>
        <fullName evidence="3">Ciliogenesis-associated TTC17-interacting protein-like</fullName>
    </submittedName>
</protein>
<dbReference type="InterPro" id="IPR047501">
    <property type="entry name" value="DD_CATIP"/>
</dbReference>
<dbReference type="CDD" id="cd22973">
    <property type="entry name" value="DD_CATIP"/>
    <property type="match status" value="1"/>
</dbReference>
<organism evidence="2 3">
    <name type="scientific">Nicrophorus vespilloides</name>
    <name type="common">Boreal carrion beetle</name>
    <dbReference type="NCBI Taxonomy" id="110193"/>
    <lineage>
        <taxon>Eukaryota</taxon>
        <taxon>Metazoa</taxon>
        <taxon>Ecdysozoa</taxon>
        <taxon>Arthropoda</taxon>
        <taxon>Hexapoda</taxon>
        <taxon>Insecta</taxon>
        <taxon>Pterygota</taxon>
        <taxon>Neoptera</taxon>
        <taxon>Endopterygota</taxon>
        <taxon>Coleoptera</taxon>
        <taxon>Polyphaga</taxon>
        <taxon>Staphyliniformia</taxon>
        <taxon>Silphidae</taxon>
        <taxon>Nicrophorinae</taxon>
        <taxon>Nicrophorus</taxon>
    </lineage>
</organism>
<reference evidence="3" key="1">
    <citation type="submission" date="2025-08" db="UniProtKB">
        <authorList>
            <consortium name="RefSeq"/>
        </authorList>
    </citation>
    <scope>IDENTIFICATION</scope>
    <source>
        <tissue evidence="3">Whole Larva</tissue>
    </source>
</reference>